<dbReference type="VEuPathDB" id="VectorBase:GPPI011930"/>
<dbReference type="EnsemblMetazoa" id="GPPI011930-RA">
    <property type="protein sequence ID" value="GPPI011930-PA"/>
    <property type="gene ID" value="GPPI011930"/>
</dbReference>
<dbReference type="Proteomes" id="UP000092460">
    <property type="component" value="Unassembled WGS sequence"/>
</dbReference>
<reference evidence="2" key="1">
    <citation type="submission" date="2015-01" db="EMBL/GenBank/DDBJ databases">
        <authorList>
            <person name="Aksoy S."/>
            <person name="Warren W."/>
            <person name="Wilson R.K."/>
        </authorList>
    </citation>
    <scope>NUCLEOTIDE SEQUENCE [LARGE SCALE GENOMIC DNA]</scope>
    <source>
        <strain evidence="2">IAEA</strain>
    </source>
</reference>
<keyword evidence="2" id="KW-1185">Reference proteome</keyword>
<protein>
    <submittedName>
        <fullName evidence="1">Uncharacterized protein</fullName>
    </submittedName>
</protein>
<sequence>MLLEKQDYKIQYLMYVQLFNVMCTERLIMQNIDIKAVNNELSPSKRRSSLILVRSSRLLFALGCKLLITTVGQGKGAGALVRIEKY</sequence>
<organism evidence="1 2">
    <name type="scientific">Glossina palpalis gambiensis</name>
    <dbReference type="NCBI Taxonomy" id="67801"/>
    <lineage>
        <taxon>Eukaryota</taxon>
        <taxon>Metazoa</taxon>
        <taxon>Ecdysozoa</taxon>
        <taxon>Arthropoda</taxon>
        <taxon>Hexapoda</taxon>
        <taxon>Insecta</taxon>
        <taxon>Pterygota</taxon>
        <taxon>Neoptera</taxon>
        <taxon>Endopterygota</taxon>
        <taxon>Diptera</taxon>
        <taxon>Brachycera</taxon>
        <taxon>Muscomorpha</taxon>
        <taxon>Hippoboscoidea</taxon>
        <taxon>Glossinidae</taxon>
        <taxon>Glossina</taxon>
    </lineage>
</organism>
<evidence type="ECO:0000313" key="2">
    <source>
        <dbReference type="Proteomes" id="UP000092460"/>
    </source>
</evidence>
<evidence type="ECO:0000313" key="1">
    <source>
        <dbReference type="EnsemblMetazoa" id="GPPI011930-PA"/>
    </source>
</evidence>
<dbReference type="AlphaFoldDB" id="A0A1B0AXD7"/>
<accession>A0A1B0AXD7</accession>
<reference evidence="1" key="2">
    <citation type="submission" date="2020-05" db="UniProtKB">
        <authorList>
            <consortium name="EnsemblMetazoa"/>
        </authorList>
    </citation>
    <scope>IDENTIFICATION</scope>
    <source>
        <strain evidence="1">IAEA</strain>
    </source>
</reference>
<name>A0A1B0AXD7_9MUSC</name>
<dbReference type="EMBL" id="JXJN01005226">
    <property type="status" value="NOT_ANNOTATED_CDS"/>
    <property type="molecule type" value="Genomic_DNA"/>
</dbReference>
<proteinExistence type="predicted"/>